<keyword evidence="1" id="KW-0813">Transport</keyword>
<evidence type="ECO:0000313" key="11">
    <source>
        <dbReference type="EMBL" id="TMQ51838.1"/>
    </source>
</evidence>
<feature type="transmembrane region" description="Helical" evidence="10">
    <location>
        <begin position="110"/>
        <end position="129"/>
    </location>
</feature>
<feature type="region of interest" description="Disordered" evidence="9">
    <location>
        <begin position="266"/>
        <end position="303"/>
    </location>
</feature>
<evidence type="ECO:0000256" key="10">
    <source>
        <dbReference type="SAM" id="Phobius"/>
    </source>
</evidence>
<dbReference type="Pfam" id="PF03116">
    <property type="entry name" value="NQR2_RnfD_RnfE"/>
    <property type="match status" value="1"/>
</dbReference>
<evidence type="ECO:0000256" key="2">
    <source>
        <dbReference type="ARBA" id="ARBA00022553"/>
    </source>
</evidence>
<evidence type="ECO:0000256" key="4">
    <source>
        <dbReference type="ARBA" id="ARBA00022643"/>
    </source>
</evidence>
<dbReference type="PANTHER" id="PTHR30578">
    <property type="entry name" value="ELECTRON TRANSPORT COMPLEX PROTEIN RNFD"/>
    <property type="match status" value="1"/>
</dbReference>
<reference evidence="11 12" key="1">
    <citation type="journal article" date="2019" name="Nat. Microbiol.">
        <title>Mediterranean grassland soil C-N compound turnover is dependent on rainfall and depth, and is mediated by genomically divergent microorganisms.</title>
        <authorList>
            <person name="Diamond S."/>
            <person name="Andeer P.F."/>
            <person name="Li Z."/>
            <person name="Crits-Christoph A."/>
            <person name="Burstein D."/>
            <person name="Anantharaman K."/>
            <person name="Lane K.R."/>
            <person name="Thomas B.C."/>
            <person name="Pan C."/>
            <person name="Northen T.R."/>
            <person name="Banfield J.F."/>
        </authorList>
    </citation>
    <scope>NUCLEOTIDE SEQUENCE [LARGE SCALE GENOMIC DNA]</scope>
    <source>
        <strain evidence="11">WS_3</strain>
    </source>
</reference>
<proteinExistence type="predicted"/>
<keyword evidence="6" id="KW-1278">Translocase</keyword>
<feature type="transmembrane region" description="Helical" evidence="10">
    <location>
        <begin position="135"/>
        <end position="154"/>
    </location>
</feature>
<dbReference type="InterPro" id="IPR004338">
    <property type="entry name" value="NqrB/RnfD"/>
</dbReference>
<dbReference type="GO" id="GO:0005886">
    <property type="term" value="C:plasma membrane"/>
    <property type="evidence" value="ECO:0007669"/>
    <property type="project" value="TreeGrafter"/>
</dbReference>
<feature type="compositionally biased region" description="Low complexity" evidence="9">
    <location>
        <begin position="269"/>
        <end position="278"/>
    </location>
</feature>
<evidence type="ECO:0000256" key="7">
    <source>
        <dbReference type="ARBA" id="ARBA00022989"/>
    </source>
</evidence>
<accession>A0A538SKD7</accession>
<evidence type="ECO:0008006" key="13">
    <source>
        <dbReference type="Google" id="ProtNLM"/>
    </source>
</evidence>
<evidence type="ECO:0000256" key="1">
    <source>
        <dbReference type="ARBA" id="ARBA00022448"/>
    </source>
</evidence>
<dbReference type="GO" id="GO:0055085">
    <property type="term" value="P:transmembrane transport"/>
    <property type="evidence" value="ECO:0007669"/>
    <property type="project" value="InterPro"/>
</dbReference>
<sequence length="303" mass="33030">MDPRTDRPRPRLDPRLYQIAALSGLLVYGITGLHFEVQPLQAAVILTPVLLTQFVCSRAWRLPAFDRKSALISGLSLCLLLRTNHLGLAFLTAVLTVASKFLIRWNGKHVFNPTNFGIVAMMVVTGQVWVSPGQWGSVAFFAFLMACLGGLVVNRASRSDVTYAFLGSYVGIVLGYALWLGQPIAIPLHRLENGALLLFTFFMISDPRTTPSSRAGRILFAALVAAGAAFVQFRLFRTNGLLWSLALASPLVPLIDRLLPGERHEWRRTSSSRSTQSTGGEYETIADPGGARARPRAVVAAGP</sequence>
<dbReference type="Proteomes" id="UP000320184">
    <property type="component" value="Unassembled WGS sequence"/>
</dbReference>
<keyword evidence="2" id="KW-0597">Phosphoprotein</keyword>
<evidence type="ECO:0000256" key="3">
    <source>
        <dbReference type="ARBA" id="ARBA00022630"/>
    </source>
</evidence>
<evidence type="ECO:0000256" key="9">
    <source>
        <dbReference type="SAM" id="MobiDB-lite"/>
    </source>
</evidence>
<evidence type="ECO:0000313" key="12">
    <source>
        <dbReference type="Proteomes" id="UP000320184"/>
    </source>
</evidence>
<feature type="compositionally biased region" description="Low complexity" evidence="9">
    <location>
        <begin position="288"/>
        <end position="303"/>
    </location>
</feature>
<evidence type="ECO:0000256" key="8">
    <source>
        <dbReference type="ARBA" id="ARBA00023136"/>
    </source>
</evidence>
<dbReference type="EMBL" id="VBOT01000053">
    <property type="protein sequence ID" value="TMQ51838.1"/>
    <property type="molecule type" value="Genomic_DNA"/>
</dbReference>
<gene>
    <name evidence="11" type="ORF">E6K73_04905</name>
</gene>
<feature type="transmembrane region" description="Helical" evidence="10">
    <location>
        <begin position="161"/>
        <end position="179"/>
    </location>
</feature>
<keyword evidence="4" id="KW-0288">FMN</keyword>
<feature type="transmembrane region" description="Helical" evidence="10">
    <location>
        <begin position="16"/>
        <end position="35"/>
    </location>
</feature>
<name>A0A538SKD7_UNCEI</name>
<organism evidence="11 12">
    <name type="scientific">Eiseniibacteriota bacterium</name>
    <dbReference type="NCBI Taxonomy" id="2212470"/>
    <lineage>
        <taxon>Bacteria</taxon>
        <taxon>Candidatus Eiseniibacteriota</taxon>
    </lineage>
</organism>
<keyword evidence="5 10" id="KW-0812">Transmembrane</keyword>
<evidence type="ECO:0000256" key="5">
    <source>
        <dbReference type="ARBA" id="ARBA00022692"/>
    </source>
</evidence>
<keyword evidence="3" id="KW-0285">Flavoprotein</keyword>
<keyword evidence="8 10" id="KW-0472">Membrane</keyword>
<dbReference type="AlphaFoldDB" id="A0A538SKD7"/>
<dbReference type="PANTHER" id="PTHR30578:SF0">
    <property type="entry name" value="ION-TRANSLOCATING OXIDOREDUCTASE COMPLEX SUBUNIT D"/>
    <property type="match status" value="1"/>
</dbReference>
<feature type="transmembrane region" description="Helical" evidence="10">
    <location>
        <begin position="216"/>
        <end position="235"/>
    </location>
</feature>
<keyword evidence="7 10" id="KW-1133">Transmembrane helix</keyword>
<protein>
    <recommendedName>
        <fullName evidence="13">RnfABCDGE type electron transport complex subunit D</fullName>
    </recommendedName>
</protein>
<evidence type="ECO:0000256" key="6">
    <source>
        <dbReference type="ARBA" id="ARBA00022967"/>
    </source>
</evidence>
<comment type="caution">
    <text evidence="11">The sequence shown here is derived from an EMBL/GenBank/DDBJ whole genome shotgun (WGS) entry which is preliminary data.</text>
</comment>